<dbReference type="AlphaFoldDB" id="A0A3S0U420"/>
<dbReference type="Proteomes" id="UP000267430">
    <property type="component" value="Unassembled WGS sequence"/>
</dbReference>
<dbReference type="EMBL" id="RYZZ01000007">
    <property type="protein sequence ID" value="RUQ30577.1"/>
    <property type="molecule type" value="Genomic_DNA"/>
</dbReference>
<name>A0A3S0U420_9BACI</name>
<accession>A0A3S0U420</accession>
<comment type="caution">
    <text evidence="1">The sequence shown here is derived from an EMBL/GenBank/DDBJ whole genome shotgun (WGS) entry which is preliminary data.</text>
</comment>
<evidence type="ECO:0000313" key="2">
    <source>
        <dbReference type="Proteomes" id="UP000267430"/>
    </source>
</evidence>
<proteinExistence type="predicted"/>
<protein>
    <submittedName>
        <fullName evidence="1">Uncharacterized protein</fullName>
    </submittedName>
</protein>
<evidence type="ECO:0000313" key="1">
    <source>
        <dbReference type="EMBL" id="RUQ30577.1"/>
    </source>
</evidence>
<keyword evidence="2" id="KW-1185">Reference proteome</keyword>
<reference evidence="1 2" key="1">
    <citation type="submission" date="2018-12" db="EMBL/GenBank/DDBJ databases">
        <title>Bacillus chawlae sp. nov., Bacillus glennii sp. nov., and Bacillus saganii sp. nov. Isolated from the Vehicle Assembly Building at Kennedy Space Center where the Viking Spacecraft were Assembled.</title>
        <authorList>
            <person name="Seuylemezian A."/>
            <person name="Vaishampayan P."/>
        </authorList>
    </citation>
    <scope>NUCLEOTIDE SEQUENCE [LARGE SCALE GENOMIC DNA]</scope>
    <source>
        <strain evidence="1 2">L5</strain>
    </source>
</reference>
<gene>
    <name evidence="1" type="ORF">ELQ35_09630</name>
</gene>
<sequence>MELADRALDGVEVTNEEALSFLECPLWKIKRKKCFKRTLVKDFFWNAEREYRMYEQDLQITV</sequence>
<organism evidence="1 2">
    <name type="scientific">Peribacillus cavernae</name>
    <dbReference type="NCBI Taxonomy" id="1674310"/>
    <lineage>
        <taxon>Bacteria</taxon>
        <taxon>Bacillati</taxon>
        <taxon>Bacillota</taxon>
        <taxon>Bacilli</taxon>
        <taxon>Bacillales</taxon>
        <taxon>Bacillaceae</taxon>
        <taxon>Peribacillus</taxon>
    </lineage>
</organism>